<keyword evidence="3" id="KW-0645">Protease</keyword>
<accession>A0ABQ6BM50</accession>
<gene>
    <name evidence="6" type="ORF">GCM10007859_23800</name>
</gene>
<dbReference type="EMBL" id="BSOY01000063">
    <property type="protein sequence ID" value="GLS02356.1"/>
    <property type="molecule type" value="Genomic_DNA"/>
</dbReference>
<evidence type="ECO:0000259" key="5">
    <source>
        <dbReference type="Pfam" id="PF00326"/>
    </source>
</evidence>
<dbReference type="PANTHER" id="PTHR42776">
    <property type="entry name" value="SERINE PEPTIDASE S9 FAMILY MEMBER"/>
    <property type="match status" value="1"/>
</dbReference>
<feature type="chain" id="PRO_5045632863" evidence="4">
    <location>
        <begin position="21"/>
        <end position="696"/>
    </location>
</feature>
<dbReference type="PANTHER" id="PTHR42776:SF13">
    <property type="entry name" value="DIPEPTIDYL-PEPTIDASE 5"/>
    <property type="match status" value="1"/>
</dbReference>
<keyword evidence="2" id="KW-0378">Hydrolase</keyword>
<protein>
    <submittedName>
        <fullName evidence="6">Peptidase S9</fullName>
    </submittedName>
</protein>
<evidence type="ECO:0000256" key="3">
    <source>
        <dbReference type="ARBA" id="ARBA00022825"/>
    </source>
</evidence>
<sequence length="696" mass="74922">MGLLAGAAALALAMSGAALAQTPPAEAGPVVAPTAAGGLSPDQLAMMERVADPRLSPDGRRVLYTVRATDWAGNRGVGSAWVIEREGPPRRLAASDGGVASARWAPDGQSIYFLSSRGGSSQVWRMDREGQAAVQVTTLPVDVTAFRLTPDGRTLVVALAVFVDCPDLACTRDRLKAQAASVSTVRTYDRLPLRPWDSWHDGRRNHLFALPLNGSGLAAGEARDLMRGVDGDTPSRPQGDDSEFVISPDGRRIVFSTQMQGRTEAFTNDLDLYSASIDGGSAVNLTDANPAPDTNAAFSPDGRRLAWLAGRRENVFGDQAMIMVGNVDGSDARALTPDWDRGPGALRWRSDGRALYAVAAENGQQKLFEIDARTGAVRAVTDEGTVSAFDEAGGRLILSHEGFGGPAQIVDASGEAPRALTDHNAAVLAGTDLPEGEAFTFPGWNGEAVQGWVFKPAGYVEGRRYPAVYLIHGGPKSPWTDGWSYRWNPQIYTGAGYAVVMVNFHGSPGFGQAFTDAINDHWGDRPLEDLQKGWESALAANAFIDGDRACALGASYGGYMVNLIAGKWNGPWRCLVNHAGVFDVGQLMNAMDIATFIAEFGGPSWERADLYREFSPNTWVGDWSKPMLVLHGSRDFRVPVEQGLGTFSALQRRGIESRFVHVPDENHWVLKPRNWVDWQQEILDWTAGHTGPAPAP</sequence>
<evidence type="ECO:0000256" key="1">
    <source>
        <dbReference type="ARBA" id="ARBA00022729"/>
    </source>
</evidence>
<dbReference type="InterPro" id="IPR011042">
    <property type="entry name" value="6-blade_b-propeller_TolB-like"/>
</dbReference>
<dbReference type="Gene3D" id="2.120.10.30">
    <property type="entry name" value="TolB, C-terminal domain"/>
    <property type="match status" value="2"/>
</dbReference>
<dbReference type="Pfam" id="PF07676">
    <property type="entry name" value="PD40"/>
    <property type="match status" value="3"/>
</dbReference>
<evidence type="ECO:0000313" key="7">
    <source>
        <dbReference type="Proteomes" id="UP001156921"/>
    </source>
</evidence>
<evidence type="ECO:0000313" key="6">
    <source>
        <dbReference type="EMBL" id="GLS02356.1"/>
    </source>
</evidence>
<dbReference type="InterPro" id="IPR029058">
    <property type="entry name" value="AB_hydrolase_fold"/>
</dbReference>
<dbReference type="SUPFAM" id="SSF82171">
    <property type="entry name" value="DPP6 N-terminal domain-like"/>
    <property type="match status" value="1"/>
</dbReference>
<name>A0ABQ6BM50_9CAUL</name>
<dbReference type="Pfam" id="PF00326">
    <property type="entry name" value="Peptidase_S9"/>
    <property type="match status" value="1"/>
</dbReference>
<dbReference type="InterPro" id="IPR011659">
    <property type="entry name" value="WD40"/>
</dbReference>
<evidence type="ECO:0000256" key="2">
    <source>
        <dbReference type="ARBA" id="ARBA00022801"/>
    </source>
</evidence>
<comment type="caution">
    <text evidence="6">The sequence shown here is derived from an EMBL/GenBank/DDBJ whole genome shotgun (WGS) entry which is preliminary data.</text>
</comment>
<reference evidence="7" key="1">
    <citation type="journal article" date="2019" name="Int. J. Syst. Evol. Microbiol.">
        <title>The Global Catalogue of Microorganisms (GCM) 10K type strain sequencing project: providing services to taxonomists for standard genome sequencing and annotation.</title>
        <authorList>
            <consortium name="The Broad Institute Genomics Platform"/>
            <consortium name="The Broad Institute Genome Sequencing Center for Infectious Disease"/>
            <person name="Wu L."/>
            <person name="Ma J."/>
        </authorList>
    </citation>
    <scope>NUCLEOTIDE SEQUENCE [LARGE SCALE GENOMIC DNA]</scope>
    <source>
        <strain evidence="7">NBRC 110107</strain>
    </source>
</reference>
<evidence type="ECO:0000256" key="4">
    <source>
        <dbReference type="SAM" id="SignalP"/>
    </source>
</evidence>
<keyword evidence="7" id="KW-1185">Reference proteome</keyword>
<dbReference type="Proteomes" id="UP001156921">
    <property type="component" value="Unassembled WGS sequence"/>
</dbReference>
<dbReference type="Gene3D" id="3.40.50.1820">
    <property type="entry name" value="alpha/beta hydrolase"/>
    <property type="match status" value="1"/>
</dbReference>
<keyword evidence="1 4" id="KW-0732">Signal</keyword>
<feature type="domain" description="Peptidase S9 prolyl oligopeptidase catalytic" evidence="5">
    <location>
        <begin position="483"/>
        <end position="691"/>
    </location>
</feature>
<proteinExistence type="predicted"/>
<keyword evidence="3" id="KW-0720">Serine protease</keyword>
<organism evidence="6 7">
    <name type="scientific">Brevundimonas denitrificans</name>
    <dbReference type="NCBI Taxonomy" id="1443434"/>
    <lineage>
        <taxon>Bacteria</taxon>
        <taxon>Pseudomonadati</taxon>
        <taxon>Pseudomonadota</taxon>
        <taxon>Alphaproteobacteria</taxon>
        <taxon>Caulobacterales</taxon>
        <taxon>Caulobacteraceae</taxon>
        <taxon>Brevundimonas</taxon>
    </lineage>
</organism>
<dbReference type="InterPro" id="IPR001375">
    <property type="entry name" value="Peptidase_S9_cat"/>
</dbReference>
<dbReference type="SUPFAM" id="SSF53474">
    <property type="entry name" value="alpha/beta-Hydrolases"/>
    <property type="match status" value="1"/>
</dbReference>
<feature type="signal peptide" evidence="4">
    <location>
        <begin position="1"/>
        <end position="20"/>
    </location>
</feature>